<evidence type="ECO:0000313" key="2">
    <source>
        <dbReference type="Proteomes" id="UP000248188"/>
    </source>
</evidence>
<name>A0A9Q6IHS5_9PSED</name>
<gene>
    <name evidence="1" type="ORF">DMX08_07985</name>
</gene>
<organism evidence="1 2">
    <name type="scientific">Pseudomonas protegens</name>
    <dbReference type="NCBI Taxonomy" id="380021"/>
    <lineage>
        <taxon>Bacteria</taxon>
        <taxon>Pseudomonadati</taxon>
        <taxon>Pseudomonadota</taxon>
        <taxon>Gammaproteobacteria</taxon>
        <taxon>Pseudomonadales</taxon>
        <taxon>Pseudomonadaceae</taxon>
        <taxon>Pseudomonas</taxon>
    </lineage>
</organism>
<sequence>MAIARQTSGGLQNPASLRAVRSLRQRLHNSRPGIDPVAAAEPARLRKGPQDLAWRSPVKPPAAFRAPRPCGPFAACGSGYSALRRTRLRSGAAVRRWLR</sequence>
<comment type="caution">
    <text evidence="1">The sequence shown here is derived from an EMBL/GenBank/DDBJ whole genome shotgun (WGS) entry which is preliminary data.</text>
</comment>
<accession>A0A9Q6IHS5</accession>
<proteinExistence type="predicted"/>
<protein>
    <submittedName>
        <fullName evidence="1">Uncharacterized protein</fullName>
    </submittedName>
</protein>
<dbReference type="Proteomes" id="UP000248188">
    <property type="component" value="Unassembled WGS sequence"/>
</dbReference>
<dbReference type="EMBL" id="QJRN01000004">
    <property type="protein sequence ID" value="PYC39950.1"/>
    <property type="molecule type" value="Genomic_DNA"/>
</dbReference>
<evidence type="ECO:0000313" key="1">
    <source>
        <dbReference type="EMBL" id="PYC39950.1"/>
    </source>
</evidence>
<reference evidence="1 2" key="1">
    <citation type="submission" date="2018-06" db="EMBL/GenBank/DDBJ databases">
        <title>Pseudomonas diversity within urban Lake Michigan freshwaters.</title>
        <authorList>
            <person name="Batrich M."/>
            <person name="Hatzopoulos T."/>
            <person name="Putonti C."/>
        </authorList>
    </citation>
    <scope>NUCLEOTIDE SEQUENCE [LARGE SCALE GENOMIC DNA]</scope>
    <source>
        <strain evidence="1 2">MB-090624</strain>
    </source>
</reference>
<dbReference type="AlphaFoldDB" id="A0A9Q6IHS5"/>